<dbReference type="Proteomes" id="UP000036305">
    <property type="component" value="Unassembled WGS sequence"/>
</dbReference>
<evidence type="ECO:0000313" key="1">
    <source>
        <dbReference type="EMBL" id="KLY41467.1"/>
    </source>
</evidence>
<sequence length="90" mass="9921">MSRMVRIPTTNASAFYGGFPSANDSAASFGLNPPSGQKDKRRFQARQRHTPGDGVYLVKGCENLLFAIIKKRWQGTSLFFKAGALFLLLP</sequence>
<keyword evidence="4" id="KW-1185">Reference proteome</keyword>
<dbReference type="EMBL" id="UGMS01000001">
    <property type="protein sequence ID" value="STV72542.1"/>
    <property type="molecule type" value="Genomic_DNA"/>
</dbReference>
<dbReference type="RefSeq" id="WP_032749348.1">
    <property type="nucleotide sequence ID" value="NZ_CP044109.1"/>
</dbReference>
<evidence type="ECO:0000313" key="2">
    <source>
        <dbReference type="EMBL" id="MDH0965196.1"/>
    </source>
</evidence>
<evidence type="ECO:0000313" key="3">
    <source>
        <dbReference type="EMBL" id="STV72542.1"/>
    </source>
</evidence>
<reference evidence="3 5" key="2">
    <citation type="submission" date="2018-06" db="EMBL/GenBank/DDBJ databases">
        <authorList>
            <consortium name="Pathogen Informatics"/>
            <person name="Doyle S."/>
        </authorList>
    </citation>
    <scope>NUCLEOTIDE SEQUENCE [LARGE SCALE GENOMIC DNA]</scope>
    <source>
        <strain evidence="3 5">NCTC11685</strain>
    </source>
</reference>
<name>A0A0J2I4Y6_9ENTR</name>
<dbReference type="AlphaFoldDB" id="A0A0J2I4Y6"/>
<reference evidence="2" key="3">
    <citation type="submission" date="2022-09" db="EMBL/GenBank/DDBJ databases">
        <title>Intensive care unit water sources are persistently colonized with multi-drug resistant bacteria and are the site of extensive horizontal gene transfer of antibiotic resistance genes.</title>
        <authorList>
            <person name="Diorio-Toth L."/>
        </authorList>
    </citation>
    <scope>NUCLEOTIDE SEQUENCE</scope>
    <source>
        <strain evidence="2">GD03918</strain>
    </source>
</reference>
<reference evidence="1 4" key="1">
    <citation type="submission" date="2015-06" db="EMBL/GenBank/DDBJ databases">
        <title>The Genome Sequence of None.</title>
        <authorList>
            <consortium name="The Broad Institute Genomics Platform"/>
            <consortium name="The Broad Institute Genome Sequencing Center for Infectious Disease"/>
            <person name="Earl A.M."/>
            <person name="Onderdonk A.B."/>
            <person name="Kirby J."/>
            <person name="Ferraro M.J."/>
            <person name="Huang S."/>
            <person name="Spencer M."/>
            <person name="Fodor A."/>
            <person name="Hooper D."/>
            <person name="Dekker J."/>
            <person name="O'Brien T."/>
            <person name="Quan V."/>
            <person name="Gombosev A."/>
            <person name="Delaney M."/>
            <person name="DuBois A."/>
            <person name="Ernst C."/>
            <person name="Kim D.S."/>
            <person name="Rossman W."/>
            <person name="Gohs F."/>
            <person name="Petruso H."/>
            <person name="Nozar T."/>
            <person name="Mougeot F."/>
            <person name="Manson-McGuire A."/>
            <person name="Young S."/>
            <person name="Abouelleil A."/>
            <person name="Cao P."/>
            <person name="Chapman S.B."/>
            <person name="Griggs A."/>
            <person name="Priest M."/>
            <person name="Shea T."/>
            <person name="Wortman I."/>
            <person name="Wortman J.R."/>
            <person name="Nusbaum C."/>
            <person name="Birren B."/>
        </authorList>
    </citation>
    <scope>NUCLEOTIDE SEQUENCE [LARGE SCALE GENOMIC DNA]</scope>
    <source>
        <strain evidence="1 4">MGH87</strain>
    </source>
</reference>
<evidence type="ECO:0000313" key="5">
    <source>
        <dbReference type="Proteomes" id="UP000254863"/>
    </source>
</evidence>
<dbReference type="Proteomes" id="UP001159937">
    <property type="component" value="Unassembled WGS sequence"/>
</dbReference>
<evidence type="ECO:0000313" key="4">
    <source>
        <dbReference type="Proteomes" id="UP000036305"/>
    </source>
</evidence>
<comment type="caution">
    <text evidence="3">The sequence shown here is derived from an EMBL/GenBank/DDBJ whole genome shotgun (WGS) entry which is preliminary data.</text>
</comment>
<accession>A0A0J2I4Y6</accession>
<proteinExistence type="predicted"/>
<dbReference type="EMBL" id="JAOCBF010000030">
    <property type="protein sequence ID" value="MDH0965196.1"/>
    <property type="molecule type" value="Genomic_DNA"/>
</dbReference>
<protein>
    <submittedName>
        <fullName evidence="3">Uncharacterized protein</fullName>
    </submittedName>
</protein>
<dbReference type="Proteomes" id="UP000254863">
    <property type="component" value="Unassembled WGS sequence"/>
</dbReference>
<gene>
    <name evidence="2" type="ORF">N5C89_20380</name>
    <name evidence="3" type="ORF">NCTC11685_00622</name>
    <name evidence="1" type="ORF">SK91_01477</name>
</gene>
<dbReference type="EMBL" id="LEUS01000006">
    <property type="protein sequence ID" value="KLY41467.1"/>
    <property type="molecule type" value="Genomic_DNA"/>
</dbReference>
<organism evidence="3 5">
    <name type="scientific">Klebsiella michiganensis</name>
    <dbReference type="NCBI Taxonomy" id="1134687"/>
    <lineage>
        <taxon>Bacteria</taxon>
        <taxon>Pseudomonadati</taxon>
        <taxon>Pseudomonadota</taxon>
        <taxon>Gammaproteobacteria</taxon>
        <taxon>Enterobacterales</taxon>
        <taxon>Enterobacteriaceae</taxon>
        <taxon>Klebsiella/Raoultella group</taxon>
        <taxon>Klebsiella</taxon>
    </lineage>
</organism>